<dbReference type="RefSeq" id="WP_188127601.1">
    <property type="nucleotide sequence ID" value="NZ_BOMP01000192.1"/>
</dbReference>
<feature type="region of interest" description="Disordered" evidence="1">
    <location>
        <begin position="467"/>
        <end position="491"/>
    </location>
</feature>
<protein>
    <submittedName>
        <fullName evidence="3">Uncharacterized protein</fullName>
    </submittedName>
</protein>
<reference evidence="2 5" key="2">
    <citation type="submission" date="2021-01" db="EMBL/GenBank/DDBJ databases">
        <title>Whole genome shotgun sequence of Actinoplanes lobatus NBRC 12513.</title>
        <authorList>
            <person name="Komaki H."/>
            <person name="Tamura T."/>
        </authorList>
    </citation>
    <scope>NUCLEOTIDE SEQUENCE [LARGE SCALE GENOMIC DNA]</scope>
    <source>
        <strain evidence="2 5">NBRC 12513</strain>
    </source>
</reference>
<evidence type="ECO:0000313" key="4">
    <source>
        <dbReference type="Proteomes" id="UP000590511"/>
    </source>
</evidence>
<evidence type="ECO:0000313" key="3">
    <source>
        <dbReference type="EMBL" id="MBB4755294.1"/>
    </source>
</evidence>
<comment type="caution">
    <text evidence="3">The sequence shown here is derived from an EMBL/GenBank/DDBJ whole genome shotgun (WGS) entry which is preliminary data.</text>
</comment>
<evidence type="ECO:0000313" key="2">
    <source>
        <dbReference type="EMBL" id="GIE46210.1"/>
    </source>
</evidence>
<accession>A0A7W7HRK6</accession>
<reference evidence="3 4" key="1">
    <citation type="submission" date="2020-08" db="EMBL/GenBank/DDBJ databases">
        <title>Sequencing the genomes of 1000 actinobacteria strains.</title>
        <authorList>
            <person name="Klenk H.-P."/>
        </authorList>
    </citation>
    <scope>NUCLEOTIDE SEQUENCE [LARGE SCALE GENOMIC DNA]</scope>
    <source>
        <strain evidence="3 4">DSM 43150</strain>
    </source>
</reference>
<keyword evidence="5" id="KW-1185">Reference proteome</keyword>
<dbReference type="AlphaFoldDB" id="A0A7W7HRK6"/>
<gene>
    <name evidence="2" type="ORF">Alo02nite_91080</name>
    <name evidence="3" type="ORF">BJ964_009565</name>
</gene>
<proteinExistence type="predicted"/>
<sequence>MPRNDVALELYYDDAWHDLVIGDYVLAGQSIRIQRGDGAESAAPRSALLSAQLNNDEDLFRTSNPESPLFGKAGRNTPIRASVGGVVRGHVQASRWEASESRYFRARPKRGSAWVDVEAGGLLQQIGQWKERLQSPIVRDTLSRSDLLGFWSLEDPQDAAYLSATMPGGKFGAHFGEVTLGSDDHPAGASASAVAGASGVLTGRFLASTASGYQLTFSAKLAATLTAAYQEIFRWTDSAGRIWAWETNNTDFAWRIYDADGSTLDYQSSSHNGFDVGGWIRYWIRVTVSGGTITYEPFWYAEGAGGVGATKTFAGTATGQPTIWLTPRTTYSTDANYCAVYARAATGDEGPDVFLAFDGHASEPAGWRFGRIMTELGLNWDFIGDPDLSEPMGVQRAETLAEILREIRDTEDGLIFDAVDGVQVVFMLRNARYSRTAVSIDVAELPGRPREVTDDLGVHNIVTVKQRDGGEATAEDDTGPLGSQASPDGIGPYEKTVDVSVYDEAVLPNLAKWWLNRSTVDLPRYPQVVVNLAALDADRVAEIEAIDIGDVIEITGYRENTLRLQVIGYTETIGWPSARSITFTTVPDQIFDSGTYDSDRRYDLRTATIAAEAGPTATTLTIGITRDEAWSSTSAYDLLISGELVGVPVGGMAARTGSFGAYQQVLTGAVRSKNGVRKTLAVGAEVHIATPGRWAR</sequence>
<name>A0A7W7HRK6_9ACTN</name>
<dbReference type="Proteomes" id="UP000590511">
    <property type="component" value="Unassembled WGS sequence"/>
</dbReference>
<dbReference type="Proteomes" id="UP000631312">
    <property type="component" value="Unassembled WGS sequence"/>
</dbReference>
<evidence type="ECO:0000256" key="1">
    <source>
        <dbReference type="SAM" id="MobiDB-lite"/>
    </source>
</evidence>
<evidence type="ECO:0000313" key="5">
    <source>
        <dbReference type="Proteomes" id="UP000631312"/>
    </source>
</evidence>
<dbReference type="EMBL" id="BOMP01000192">
    <property type="protein sequence ID" value="GIE46210.1"/>
    <property type="molecule type" value="Genomic_DNA"/>
</dbReference>
<dbReference type="EMBL" id="JACHNC010000002">
    <property type="protein sequence ID" value="MBB4755294.1"/>
    <property type="molecule type" value="Genomic_DNA"/>
</dbReference>
<organism evidence="3 4">
    <name type="scientific">Actinoplanes lobatus</name>
    <dbReference type="NCBI Taxonomy" id="113568"/>
    <lineage>
        <taxon>Bacteria</taxon>
        <taxon>Bacillati</taxon>
        <taxon>Actinomycetota</taxon>
        <taxon>Actinomycetes</taxon>
        <taxon>Micromonosporales</taxon>
        <taxon>Micromonosporaceae</taxon>
        <taxon>Actinoplanes</taxon>
    </lineage>
</organism>